<accession>A0A0P9HXH5</accession>
<dbReference type="Proteomes" id="UP000050297">
    <property type="component" value="Unassembled WGS sequence"/>
</dbReference>
<reference evidence="1 2" key="1">
    <citation type="submission" date="2015-09" db="EMBL/GenBank/DDBJ databases">
        <title>Genome announcement of multiple Pseudomonas syringae strains.</title>
        <authorList>
            <person name="Thakur S."/>
            <person name="Wang P.W."/>
            <person name="Gong Y."/>
            <person name="Weir B.S."/>
            <person name="Guttman D.S."/>
        </authorList>
    </citation>
    <scope>NUCLEOTIDE SEQUENCE [LARGE SCALE GENOMIC DNA]</scope>
    <source>
        <strain evidence="1 2">ICMP2802</strain>
    </source>
</reference>
<evidence type="ECO:0000313" key="1">
    <source>
        <dbReference type="EMBL" id="KPW16858.1"/>
    </source>
</evidence>
<gene>
    <name evidence="1" type="ORF">ALO91_200018</name>
</gene>
<dbReference type="EMBL" id="LJPM01000376">
    <property type="protein sequence ID" value="KPW16858.1"/>
    <property type="molecule type" value="Genomic_DNA"/>
</dbReference>
<protein>
    <submittedName>
        <fullName evidence="1">Uncharacterized protein</fullName>
    </submittedName>
</protein>
<organism evidence="1 2">
    <name type="scientific">Pseudomonas syringae pv. aceris</name>
    <dbReference type="NCBI Taxonomy" id="199198"/>
    <lineage>
        <taxon>Bacteria</taxon>
        <taxon>Pseudomonadati</taxon>
        <taxon>Pseudomonadota</taxon>
        <taxon>Gammaproteobacteria</taxon>
        <taxon>Pseudomonadales</taxon>
        <taxon>Pseudomonadaceae</taxon>
        <taxon>Pseudomonas</taxon>
        <taxon>Pseudomonas syringae</taxon>
    </lineage>
</organism>
<proteinExistence type="predicted"/>
<comment type="caution">
    <text evidence="1">The sequence shown here is derived from an EMBL/GenBank/DDBJ whole genome shotgun (WGS) entry which is preliminary data.</text>
</comment>
<sequence length="64" mass="7153">MPQPRIHTIFREQFGVSALLDDAPVIHDNEPVHGRNGGQPMGDGDYGLALHHFIEAFLNGHFDF</sequence>
<dbReference type="AlphaFoldDB" id="A0A0P9HXH5"/>
<name>A0A0P9HXH5_PSESX</name>
<evidence type="ECO:0000313" key="2">
    <source>
        <dbReference type="Proteomes" id="UP000050297"/>
    </source>
</evidence>